<dbReference type="AlphaFoldDB" id="A0A5J4U7X4"/>
<dbReference type="Proteomes" id="UP000324800">
    <property type="component" value="Unassembled WGS sequence"/>
</dbReference>
<protein>
    <submittedName>
        <fullName evidence="1">Uncharacterized protein</fullName>
    </submittedName>
</protein>
<proteinExistence type="predicted"/>
<dbReference type="EMBL" id="SNRW01020071">
    <property type="protein sequence ID" value="KAA6365795.1"/>
    <property type="molecule type" value="Genomic_DNA"/>
</dbReference>
<evidence type="ECO:0000313" key="1">
    <source>
        <dbReference type="EMBL" id="KAA6365795.1"/>
    </source>
</evidence>
<name>A0A5J4U7X4_9EUKA</name>
<comment type="caution">
    <text evidence="1">The sequence shown here is derived from an EMBL/GenBank/DDBJ whole genome shotgun (WGS) entry which is preliminary data.</text>
</comment>
<sequence>MDVVERFHEIMKPIIKEEKKKPKILFHGKYKEYPNKNNPYIIFSPKNYHPKPITSPKDLNFSEEQWNQFDRNARKGVVPFCL</sequence>
<organism evidence="1 2">
    <name type="scientific">Streblomastix strix</name>
    <dbReference type="NCBI Taxonomy" id="222440"/>
    <lineage>
        <taxon>Eukaryota</taxon>
        <taxon>Metamonada</taxon>
        <taxon>Preaxostyla</taxon>
        <taxon>Oxymonadida</taxon>
        <taxon>Streblomastigidae</taxon>
        <taxon>Streblomastix</taxon>
    </lineage>
</organism>
<reference evidence="1 2" key="1">
    <citation type="submission" date="2019-03" db="EMBL/GenBank/DDBJ databases">
        <title>Single cell metagenomics reveals metabolic interactions within the superorganism composed of flagellate Streblomastix strix and complex community of Bacteroidetes bacteria on its surface.</title>
        <authorList>
            <person name="Treitli S.C."/>
            <person name="Kolisko M."/>
            <person name="Husnik F."/>
            <person name="Keeling P."/>
            <person name="Hampl V."/>
        </authorList>
    </citation>
    <scope>NUCLEOTIDE SEQUENCE [LARGE SCALE GENOMIC DNA]</scope>
    <source>
        <strain evidence="1">ST1C</strain>
    </source>
</reference>
<evidence type="ECO:0000313" key="2">
    <source>
        <dbReference type="Proteomes" id="UP000324800"/>
    </source>
</evidence>
<accession>A0A5J4U7X4</accession>
<gene>
    <name evidence="1" type="ORF">EZS28_038677</name>
</gene>